<dbReference type="PROSITE" id="PS01081">
    <property type="entry name" value="HTH_TETR_1"/>
    <property type="match status" value="1"/>
</dbReference>
<dbReference type="InterPro" id="IPR001647">
    <property type="entry name" value="HTH_TetR"/>
</dbReference>
<keyword evidence="1" id="KW-0678">Repressor</keyword>
<keyword evidence="4" id="KW-0804">Transcription</keyword>
<evidence type="ECO:0000256" key="2">
    <source>
        <dbReference type="ARBA" id="ARBA00023015"/>
    </source>
</evidence>
<reference evidence="7" key="1">
    <citation type="submission" date="2010-09" db="EMBL/GenBank/DDBJ databases">
        <title>Complete sequence of chromosome2 of Burkholderia sp. CCGE1003.</title>
        <authorList>
            <consortium name="US DOE Joint Genome Institute"/>
            <person name="Lucas S."/>
            <person name="Copeland A."/>
            <person name="Lapidus A."/>
            <person name="Cheng J.-F."/>
            <person name="Bruce D."/>
            <person name="Goodwin L."/>
            <person name="Pitluck S."/>
            <person name="Daligault H."/>
            <person name="Davenport K."/>
            <person name="Detter J.C."/>
            <person name="Han C."/>
            <person name="Tapia R."/>
            <person name="Land M."/>
            <person name="Hauser L."/>
            <person name="Jeffries C."/>
            <person name="Kyrpides N."/>
            <person name="Ivanova N."/>
            <person name="Ovchinnikova G."/>
            <person name="Martinez-Romero E."/>
            <person name="Rogel M.A."/>
            <person name="Auchtung J."/>
            <person name="Tiedje J.M."/>
            <person name="Woyke T."/>
        </authorList>
    </citation>
    <scope>NUCLEOTIDE SEQUENCE</scope>
    <source>
        <strain evidence="7">CCGE1003</strain>
    </source>
</reference>
<dbReference type="PANTHER" id="PTHR47506:SF10">
    <property type="entry name" value="TRANSCRIPTIONAL REGULATORY PROTEIN"/>
    <property type="match status" value="1"/>
</dbReference>
<dbReference type="Gene3D" id="1.10.357.10">
    <property type="entry name" value="Tetracycline Repressor, domain 2"/>
    <property type="match status" value="1"/>
</dbReference>
<dbReference type="STRING" id="640512.BC1003_5965"/>
<dbReference type="InterPro" id="IPR036271">
    <property type="entry name" value="Tet_transcr_reg_TetR-rel_C_sf"/>
</dbReference>
<evidence type="ECO:0000256" key="1">
    <source>
        <dbReference type="ARBA" id="ARBA00022491"/>
    </source>
</evidence>
<dbReference type="InterPro" id="IPR009057">
    <property type="entry name" value="Homeodomain-like_sf"/>
</dbReference>
<accession>E1TI13</accession>
<dbReference type="KEGG" id="bgf:BC1003_5965"/>
<dbReference type="Gene3D" id="1.10.10.60">
    <property type="entry name" value="Homeodomain-like"/>
    <property type="match status" value="1"/>
</dbReference>
<dbReference type="PROSITE" id="PS50977">
    <property type="entry name" value="HTH_TETR_2"/>
    <property type="match status" value="1"/>
</dbReference>
<gene>
    <name evidence="7" type="ordered locus">BC1003_5965</name>
</gene>
<dbReference type="PANTHER" id="PTHR47506">
    <property type="entry name" value="TRANSCRIPTIONAL REGULATORY PROTEIN"/>
    <property type="match status" value="1"/>
</dbReference>
<keyword evidence="2" id="KW-0805">Transcription regulation</keyword>
<organism evidence="7">
    <name type="scientific">Burkholderia sp. (strain CCGE1003)</name>
    <dbReference type="NCBI Taxonomy" id="640512"/>
    <lineage>
        <taxon>Bacteria</taxon>
        <taxon>Pseudomonadati</taxon>
        <taxon>Pseudomonadota</taxon>
        <taxon>Betaproteobacteria</taxon>
        <taxon>Burkholderiales</taxon>
        <taxon>Burkholderiaceae</taxon>
        <taxon>Burkholderia</taxon>
    </lineage>
</organism>
<dbReference type="HOGENOM" id="CLU_069356_28_0_4"/>
<proteinExistence type="predicted"/>
<dbReference type="AlphaFoldDB" id="E1TI13"/>
<feature type="DNA-binding region" description="H-T-H motif" evidence="5">
    <location>
        <begin position="41"/>
        <end position="60"/>
    </location>
</feature>
<evidence type="ECO:0000259" key="6">
    <source>
        <dbReference type="PROSITE" id="PS50977"/>
    </source>
</evidence>
<dbReference type="InterPro" id="IPR023772">
    <property type="entry name" value="DNA-bd_HTH_TetR-type_CS"/>
</dbReference>
<evidence type="ECO:0000256" key="4">
    <source>
        <dbReference type="ARBA" id="ARBA00023163"/>
    </source>
</evidence>
<dbReference type="eggNOG" id="COG1309">
    <property type="taxonomic scope" value="Bacteria"/>
</dbReference>
<name>E1TI13_BURSG</name>
<keyword evidence="3 5" id="KW-0238">DNA-binding</keyword>
<dbReference type="InterPro" id="IPR011075">
    <property type="entry name" value="TetR_C"/>
</dbReference>
<protein>
    <submittedName>
        <fullName evidence="7">Regulatory protein TetR</fullName>
    </submittedName>
</protein>
<evidence type="ECO:0000256" key="5">
    <source>
        <dbReference type="PROSITE-ProRule" id="PRU00335"/>
    </source>
</evidence>
<sequence length="204" mass="22038">MLCEPIMANPAGAGRPREFEVSDAARDAMNVFWDRGYEGASLPDLIAGTGLSRGSLYKAFGDKKALLLAALDLYMADGLKATADILSQPGPVKQAIRDSLLRYARLSVGEAGRRGCLVVAMTTELAAHDAEVAERTGRMFRRLQQLYAGAIVRAQASGEIAEQDEQVLARLLVCQVQGMRVLGKTGVPESDMLALVDRTMRILE</sequence>
<dbReference type="Pfam" id="PF00440">
    <property type="entry name" value="TetR_N"/>
    <property type="match status" value="1"/>
</dbReference>
<dbReference type="EMBL" id="CP002218">
    <property type="protein sequence ID" value="ADN61874.1"/>
    <property type="molecule type" value="Genomic_DNA"/>
</dbReference>
<evidence type="ECO:0000313" key="7">
    <source>
        <dbReference type="EMBL" id="ADN61874.1"/>
    </source>
</evidence>
<dbReference type="SUPFAM" id="SSF48498">
    <property type="entry name" value="Tetracyclin repressor-like, C-terminal domain"/>
    <property type="match status" value="1"/>
</dbReference>
<feature type="domain" description="HTH tetR-type" evidence="6">
    <location>
        <begin position="18"/>
        <end position="78"/>
    </location>
</feature>
<dbReference type="GO" id="GO:0003677">
    <property type="term" value="F:DNA binding"/>
    <property type="evidence" value="ECO:0007669"/>
    <property type="project" value="UniProtKB-UniRule"/>
</dbReference>
<dbReference type="Pfam" id="PF16925">
    <property type="entry name" value="TetR_C_13"/>
    <property type="match status" value="1"/>
</dbReference>
<evidence type="ECO:0000256" key="3">
    <source>
        <dbReference type="ARBA" id="ARBA00023125"/>
    </source>
</evidence>
<dbReference type="SUPFAM" id="SSF46689">
    <property type="entry name" value="Homeodomain-like"/>
    <property type="match status" value="1"/>
</dbReference>